<accession>A0A8S4BFY2</accession>
<dbReference type="InterPro" id="IPR003599">
    <property type="entry name" value="Ig_sub"/>
</dbReference>
<dbReference type="GO" id="GO:0004888">
    <property type="term" value="F:transmembrane signaling receptor activity"/>
    <property type="evidence" value="ECO:0007669"/>
    <property type="project" value="TreeGrafter"/>
</dbReference>
<protein>
    <submittedName>
        <fullName evidence="4">(Atlantic silverside) hypothetical protein</fullName>
    </submittedName>
</protein>
<keyword evidence="1" id="KW-0732">Signal</keyword>
<dbReference type="InterPro" id="IPR013783">
    <property type="entry name" value="Ig-like_fold"/>
</dbReference>
<keyword evidence="5" id="KW-1185">Reference proteome</keyword>
<dbReference type="EMBL" id="CAJRST010027779">
    <property type="protein sequence ID" value="CAG5965481.1"/>
    <property type="molecule type" value="Genomic_DNA"/>
</dbReference>
<keyword evidence="2" id="KW-1015">Disulfide bond</keyword>
<dbReference type="PANTHER" id="PTHR11481:SF64">
    <property type="entry name" value="FC RECEPTOR-LIKE PROTEIN 4"/>
    <property type="match status" value="1"/>
</dbReference>
<dbReference type="Proteomes" id="UP000677803">
    <property type="component" value="Unassembled WGS sequence"/>
</dbReference>
<evidence type="ECO:0000256" key="2">
    <source>
        <dbReference type="ARBA" id="ARBA00023157"/>
    </source>
</evidence>
<dbReference type="InterPro" id="IPR050488">
    <property type="entry name" value="Ig_Fc_receptor"/>
</dbReference>
<dbReference type="OrthoDB" id="6151406at2759"/>
<dbReference type="SUPFAM" id="SSF48726">
    <property type="entry name" value="Immunoglobulin"/>
    <property type="match status" value="1"/>
</dbReference>
<dbReference type="SMART" id="SM00409">
    <property type="entry name" value="IG"/>
    <property type="match status" value="1"/>
</dbReference>
<dbReference type="GO" id="GO:0009897">
    <property type="term" value="C:external side of plasma membrane"/>
    <property type="evidence" value="ECO:0007669"/>
    <property type="project" value="TreeGrafter"/>
</dbReference>
<dbReference type="Pfam" id="PF13895">
    <property type="entry name" value="Ig_2"/>
    <property type="match status" value="1"/>
</dbReference>
<dbReference type="GO" id="GO:0006955">
    <property type="term" value="P:immune response"/>
    <property type="evidence" value="ECO:0007669"/>
    <property type="project" value="TreeGrafter"/>
</dbReference>
<evidence type="ECO:0000313" key="4">
    <source>
        <dbReference type="EMBL" id="CAG5965481.1"/>
    </source>
</evidence>
<dbReference type="PROSITE" id="PS50835">
    <property type="entry name" value="IG_LIKE"/>
    <property type="match status" value="1"/>
</dbReference>
<comment type="caution">
    <text evidence="4">The sequence shown here is derived from an EMBL/GenBank/DDBJ whole genome shotgun (WGS) entry which is preliminary data.</text>
</comment>
<dbReference type="GO" id="GO:0007166">
    <property type="term" value="P:cell surface receptor signaling pathway"/>
    <property type="evidence" value="ECO:0007669"/>
    <property type="project" value="TreeGrafter"/>
</dbReference>
<evidence type="ECO:0000256" key="1">
    <source>
        <dbReference type="ARBA" id="ARBA00022729"/>
    </source>
</evidence>
<evidence type="ECO:0000259" key="3">
    <source>
        <dbReference type="PROSITE" id="PS50835"/>
    </source>
</evidence>
<sequence>MKLLKPVEQEAAHLVTGVASVSRQLGASSESSSNPGSAWGGGAVATETGCLLPVVRAGGPVILQSPVLPVMEGGELTLSCTADPPPSSPTAALFYKDGSLIRTEPTGHMTLRPVSRSDEGLYSCSIGGDRSPSSRVRVTGEQLTSVQLQFLPQSPDQVGSLCRETSNLTFSPAHIWSPAP</sequence>
<gene>
    <name evidence="4" type="ORF">MMEN_LOCUS15678</name>
</gene>
<dbReference type="PANTHER" id="PTHR11481">
    <property type="entry name" value="IMMUNOGLOBULIN FC RECEPTOR"/>
    <property type="match status" value="1"/>
</dbReference>
<feature type="domain" description="Ig-like" evidence="3">
    <location>
        <begin position="60"/>
        <end position="139"/>
    </location>
</feature>
<dbReference type="InterPro" id="IPR007110">
    <property type="entry name" value="Ig-like_dom"/>
</dbReference>
<dbReference type="AlphaFoldDB" id="A0A8S4BFY2"/>
<dbReference type="Gene3D" id="2.60.40.10">
    <property type="entry name" value="Immunoglobulins"/>
    <property type="match status" value="1"/>
</dbReference>
<dbReference type="InterPro" id="IPR036179">
    <property type="entry name" value="Ig-like_dom_sf"/>
</dbReference>
<name>A0A8S4BFY2_9TELE</name>
<evidence type="ECO:0000313" key="5">
    <source>
        <dbReference type="Proteomes" id="UP000677803"/>
    </source>
</evidence>
<reference evidence="4" key="1">
    <citation type="submission" date="2021-05" db="EMBL/GenBank/DDBJ databases">
        <authorList>
            <person name="Tigano A."/>
        </authorList>
    </citation>
    <scope>NUCLEOTIDE SEQUENCE</scope>
</reference>
<proteinExistence type="predicted"/>
<organism evidence="4 5">
    <name type="scientific">Menidia menidia</name>
    <name type="common">Atlantic silverside</name>
    <dbReference type="NCBI Taxonomy" id="238744"/>
    <lineage>
        <taxon>Eukaryota</taxon>
        <taxon>Metazoa</taxon>
        <taxon>Chordata</taxon>
        <taxon>Craniata</taxon>
        <taxon>Vertebrata</taxon>
        <taxon>Euteleostomi</taxon>
        <taxon>Actinopterygii</taxon>
        <taxon>Neopterygii</taxon>
        <taxon>Teleostei</taxon>
        <taxon>Neoteleostei</taxon>
        <taxon>Acanthomorphata</taxon>
        <taxon>Ovalentaria</taxon>
        <taxon>Atherinomorphae</taxon>
        <taxon>Atheriniformes</taxon>
        <taxon>Atherinopsidae</taxon>
        <taxon>Menidiinae</taxon>
        <taxon>Menidia</taxon>
    </lineage>
</organism>